<dbReference type="RefSeq" id="WP_060585924.1">
    <property type="nucleotide sequence ID" value="NZ_CP013067.1"/>
</dbReference>
<dbReference type="PANTHER" id="PTHR38834:SF3">
    <property type="entry name" value="SOLUTE-BINDING PROTEIN FAMILY 3_N-TERMINAL DOMAIN-CONTAINING PROTEIN"/>
    <property type="match status" value="1"/>
</dbReference>
<dbReference type="PANTHER" id="PTHR38834">
    <property type="entry name" value="PERIPLASMIC SUBSTRATE BINDING PROTEIN FAMILY 3"/>
    <property type="match status" value="1"/>
</dbReference>
<name>A0A0S2SDQ8_9GAMM</name>
<dbReference type="Gene3D" id="3.40.190.10">
    <property type="entry name" value="Periplasmic binding protein-like II"/>
    <property type="match status" value="2"/>
</dbReference>
<dbReference type="KEGG" id="asr:WL1483_401"/>
<proteinExistence type="predicted"/>
<evidence type="ECO:0000313" key="4">
    <source>
        <dbReference type="Proteomes" id="UP000058114"/>
    </source>
</evidence>
<organism evidence="3 4">
    <name type="scientific">Aeromonas schubertii</name>
    <dbReference type="NCBI Taxonomy" id="652"/>
    <lineage>
        <taxon>Bacteria</taxon>
        <taxon>Pseudomonadati</taxon>
        <taxon>Pseudomonadota</taxon>
        <taxon>Gammaproteobacteria</taxon>
        <taxon>Aeromonadales</taxon>
        <taxon>Aeromonadaceae</taxon>
        <taxon>Aeromonas</taxon>
    </lineage>
</organism>
<feature type="chain" id="PRO_5006604311" description="Solute-binding protein family 3/N-terminal domain-containing protein" evidence="1">
    <location>
        <begin position="19"/>
        <end position="243"/>
    </location>
</feature>
<dbReference type="SUPFAM" id="SSF53850">
    <property type="entry name" value="Periplasmic binding protein-like II"/>
    <property type="match status" value="1"/>
</dbReference>
<dbReference type="InterPro" id="IPR001638">
    <property type="entry name" value="Solute-binding_3/MltF_N"/>
</dbReference>
<dbReference type="Pfam" id="PF00497">
    <property type="entry name" value="SBP_bac_3"/>
    <property type="match status" value="1"/>
</dbReference>
<evidence type="ECO:0000259" key="2">
    <source>
        <dbReference type="Pfam" id="PF00497"/>
    </source>
</evidence>
<reference evidence="3 4" key="2">
    <citation type="journal article" date="2016" name="Genome Announc.">
        <title>Complete Genome Sequence of the Highly Virulent Aeromonas schubertii Strain WL1483, Isolated from Diseased Snakehead Fish (Channa argus) in China.</title>
        <authorList>
            <person name="Liu L."/>
            <person name="Li N."/>
            <person name="Zhang D."/>
            <person name="Fu X."/>
            <person name="Shi C."/>
            <person name="Lin Q."/>
            <person name="Hao G."/>
        </authorList>
    </citation>
    <scope>NUCLEOTIDE SEQUENCE [LARGE SCALE GENOMIC DNA]</scope>
    <source>
        <strain evidence="3 4">WL1483</strain>
    </source>
</reference>
<reference evidence="4" key="1">
    <citation type="submission" date="2015-10" db="EMBL/GenBank/DDBJ databases">
        <title>Complete Genome Sequence of Aeromonas schubertii strain WL1483.</title>
        <authorList>
            <person name="Liu L."/>
        </authorList>
    </citation>
    <scope>NUCLEOTIDE SEQUENCE [LARGE SCALE GENOMIC DNA]</scope>
    <source>
        <strain evidence="4">WL1483</strain>
    </source>
</reference>
<feature type="domain" description="Solute-binding protein family 3/N-terminal" evidence="2">
    <location>
        <begin position="28"/>
        <end position="242"/>
    </location>
</feature>
<feature type="signal peptide" evidence="1">
    <location>
        <begin position="1"/>
        <end position="18"/>
    </location>
</feature>
<evidence type="ECO:0000313" key="3">
    <source>
        <dbReference type="EMBL" id="ALP39820.1"/>
    </source>
</evidence>
<gene>
    <name evidence="3" type="ORF">WL1483_401</name>
</gene>
<sequence length="243" mass="27394">MKTLLILCLLLCPLPLLADLSRLEYLTEDYPPYNYQEEGKAAGLAVEILKQVWQQSGTPEQPVRVIPWARGYYLLTQKPDVVLFSTARTTVRNPLFKWACPIGYSEIVLLALAKHEITLADESALHGHSYAAVRFDVAEQLLLNRGLDDTRIMPANRLSQALRLLMSGRVEMVAAGALAARQAMKELDADPALFQRVYTLSAEELCFAFNHAVSDETVDEFQRALTKVLASEQYQSLYKRFFP</sequence>
<dbReference type="PATRIC" id="fig|652.5.peg.2079"/>
<dbReference type="EMBL" id="CP013067">
    <property type="protein sequence ID" value="ALP39820.1"/>
    <property type="molecule type" value="Genomic_DNA"/>
</dbReference>
<protein>
    <recommendedName>
        <fullName evidence="2">Solute-binding protein family 3/N-terminal domain-containing protein</fullName>
    </recommendedName>
</protein>
<dbReference type="AlphaFoldDB" id="A0A0S2SDQ8"/>
<accession>A0A0S2SDQ8</accession>
<keyword evidence="1" id="KW-0732">Signal</keyword>
<dbReference type="Proteomes" id="UP000058114">
    <property type="component" value="Chromosome"/>
</dbReference>
<evidence type="ECO:0000256" key="1">
    <source>
        <dbReference type="SAM" id="SignalP"/>
    </source>
</evidence>